<keyword evidence="10" id="KW-1185">Reference proteome</keyword>
<keyword evidence="9" id="KW-0378">Hydrolase</keyword>
<dbReference type="Pfam" id="PF02386">
    <property type="entry name" value="TrkH"/>
    <property type="match status" value="1"/>
</dbReference>
<organism evidence="9 10">
    <name type="scientific">Stackebrandtia nassauensis (strain DSM 44728 / CIP 108903 / NRRL B-16338 / NBRC 102104 / LLR-40K-21)</name>
    <dbReference type="NCBI Taxonomy" id="446470"/>
    <lineage>
        <taxon>Bacteria</taxon>
        <taxon>Bacillati</taxon>
        <taxon>Actinomycetota</taxon>
        <taxon>Actinomycetes</taxon>
        <taxon>Glycomycetales</taxon>
        <taxon>Glycomycetaceae</taxon>
        <taxon>Stackebrandtia</taxon>
    </lineage>
</organism>
<accession>D3PW58</accession>
<keyword evidence="2" id="KW-0813">Transport</keyword>
<keyword evidence="6" id="KW-0406">Ion transport</keyword>
<feature type="transmembrane region" description="Helical" evidence="8">
    <location>
        <begin position="305"/>
        <end position="336"/>
    </location>
</feature>
<feature type="transmembrane region" description="Helical" evidence="8">
    <location>
        <begin position="413"/>
        <end position="435"/>
    </location>
</feature>
<name>D3PW58_STANL</name>
<evidence type="ECO:0000256" key="4">
    <source>
        <dbReference type="ARBA" id="ARBA00022692"/>
    </source>
</evidence>
<dbReference type="EC" id="3.6.3.14" evidence="9"/>
<reference evidence="9 10" key="1">
    <citation type="journal article" date="2009" name="Stand. Genomic Sci.">
        <title>Complete genome sequence of Stackebrandtia nassauensis type strain (LLR-40K-21).</title>
        <authorList>
            <person name="Munk C."/>
            <person name="Lapidus A."/>
            <person name="Copeland A."/>
            <person name="Jando M."/>
            <person name="Mayilraj S."/>
            <person name="Glavina Del Rio T."/>
            <person name="Nolan M."/>
            <person name="Chen F."/>
            <person name="Lucas S."/>
            <person name="Tice H."/>
            <person name="Cheng J.F."/>
            <person name="Han C."/>
            <person name="Detter J.C."/>
            <person name="Bruce D."/>
            <person name="Goodwin L."/>
            <person name="Chain P."/>
            <person name="Pitluck S."/>
            <person name="Goker M."/>
            <person name="Ovchinikova G."/>
            <person name="Pati A."/>
            <person name="Ivanova N."/>
            <person name="Mavromatis K."/>
            <person name="Chen A."/>
            <person name="Palaniappan K."/>
            <person name="Land M."/>
            <person name="Hauser L."/>
            <person name="Chang Y.J."/>
            <person name="Jeffries C.D."/>
            <person name="Bristow J."/>
            <person name="Eisen J.A."/>
            <person name="Markowitz V."/>
            <person name="Hugenholtz P."/>
            <person name="Kyrpides N.C."/>
            <person name="Klenk H.P."/>
        </authorList>
    </citation>
    <scope>NUCLEOTIDE SEQUENCE [LARGE SCALE GENOMIC DNA]</scope>
    <source>
        <strain evidence="10">DSM 44728 / CIP 108903 / NRRL B-16338 / NBRC 102104 / LLR-40K-21</strain>
    </source>
</reference>
<feature type="transmembrane region" description="Helical" evidence="8">
    <location>
        <begin position="233"/>
        <end position="255"/>
    </location>
</feature>
<evidence type="ECO:0000256" key="7">
    <source>
        <dbReference type="ARBA" id="ARBA00023136"/>
    </source>
</evidence>
<evidence type="ECO:0000256" key="5">
    <source>
        <dbReference type="ARBA" id="ARBA00022989"/>
    </source>
</evidence>
<dbReference type="EMBL" id="CP001778">
    <property type="protein sequence ID" value="ADD41215.1"/>
    <property type="molecule type" value="Genomic_DNA"/>
</dbReference>
<feature type="transmembrane region" description="Helical" evidence="8">
    <location>
        <begin position="132"/>
        <end position="155"/>
    </location>
</feature>
<dbReference type="InterPro" id="IPR003445">
    <property type="entry name" value="Cat_transpt"/>
</dbReference>
<keyword evidence="5 8" id="KW-1133">Transmembrane helix</keyword>
<evidence type="ECO:0000313" key="9">
    <source>
        <dbReference type="EMBL" id="ADD41215.1"/>
    </source>
</evidence>
<dbReference type="STRING" id="446470.Snas_1511"/>
<protein>
    <submittedName>
        <fullName evidence="9">H(+)-transporting two-sector ATPase</fullName>
        <ecNumber evidence="9">3.6.3.14</ecNumber>
    </submittedName>
</protein>
<dbReference type="Proteomes" id="UP000000844">
    <property type="component" value="Chromosome"/>
</dbReference>
<keyword evidence="4 8" id="KW-0812">Transmembrane</keyword>
<feature type="transmembrane region" description="Helical" evidence="8">
    <location>
        <begin position="198"/>
        <end position="221"/>
    </location>
</feature>
<evidence type="ECO:0000256" key="3">
    <source>
        <dbReference type="ARBA" id="ARBA00022475"/>
    </source>
</evidence>
<comment type="subcellular location">
    <subcellularLocation>
        <location evidence="1">Cell membrane</location>
        <topology evidence="1">Multi-pass membrane protein</topology>
    </subcellularLocation>
</comment>
<evidence type="ECO:0000256" key="1">
    <source>
        <dbReference type="ARBA" id="ARBA00004651"/>
    </source>
</evidence>
<keyword evidence="3" id="KW-1003">Cell membrane</keyword>
<proteinExistence type="predicted"/>
<dbReference type="PANTHER" id="PTHR32024">
    <property type="entry name" value="TRK SYSTEM POTASSIUM UPTAKE PROTEIN TRKG-RELATED"/>
    <property type="match status" value="1"/>
</dbReference>
<dbReference type="GO" id="GO:0008324">
    <property type="term" value="F:monoatomic cation transmembrane transporter activity"/>
    <property type="evidence" value="ECO:0007669"/>
    <property type="project" value="InterPro"/>
</dbReference>
<dbReference type="PANTHER" id="PTHR32024:SF1">
    <property type="entry name" value="KTR SYSTEM POTASSIUM UPTAKE PROTEIN B"/>
    <property type="match status" value="1"/>
</dbReference>
<dbReference type="KEGG" id="sna:Snas_1511"/>
<dbReference type="eggNOG" id="COG0168">
    <property type="taxonomic scope" value="Bacteria"/>
</dbReference>
<sequence>MRRRAQSTFVRPSLRHPARLVPLAFLGVAAVGTGLLSLPISREGSDAAEPITALFTAVSAVCVTGLVTVDTGTYWSGFGEVVIAALMQVGGFGIMTMASLLGLIVSGRMRLSDKLVTATETKMLGLGDVRKVVVRVALVAICVETVVAVILGLQFRFSYDYAPAKAAWYGIFHAVAAFNSGGFALYSDSLESFVTDPVVILPVTIASLVGGIGFPVVVELIRRTFKPSKWSIHTKITVLGTGVLLAAGFVFYLAIEWNNAKTLGPLDIQHKIQAAFFSAAMPRSAGFNAVPTGDLRPETWAVTDILMFIGGGSAGTAGGIKVATFFLLAFVIWAEVRGEPDVSVFGRRIPHSTQRQALTVALMGVAAVACGTIALLFASDAPFDQLLFEVTSAFGTAGLSTGLTGDLNNAGQIVIIVLMFAGRVGTVAVATALALRVRHRRFRFPEERPIVG</sequence>
<dbReference type="GO" id="GO:0005886">
    <property type="term" value="C:plasma membrane"/>
    <property type="evidence" value="ECO:0007669"/>
    <property type="project" value="UniProtKB-SubCell"/>
</dbReference>
<dbReference type="GO" id="GO:0016787">
    <property type="term" value="F:hydrolase activity"/>
    <property type="evidence" value="ECO:0007669"/>
    <property type="project" value="UniProtKB-KW"/>
</dbReference>
<dbReference type="AlphaFoldDB" id="D3PW58"/>
<dbReference type="HOGENOM" id="CLU_026429_0_1_11"/>
<evidence type="ECO:0000256" key="8">
    <source>
        <dbReference type="SAM" id="Phobius"/>
    </source>
</evidence>
<feature type="transmembrane region" description="Helical" evidence="8">
    <location>
        <begin position="50"/>
        <end position="69"/>
    </location>
</feature>
<evidence type="ECO:0000313" key="10">
    <source>
        <dbReference type="Proteomes" id="UP000000844"/>
    </source>
</evidence>
<evidence type="ECO:0000256" key="2">
    <source>
        <dbReference type="ARBA" id="ARBA00022448"/>
    </source>
</evidence>
<feature type="transmembrane region" description="Helical" evidence="8">
    <location>
        <begin position="20"/>
        <end position="38"/>
    </location>
</feature>
<keyword evidence="7 8" id="KW-0472">Membrane</keyword>
<feature type="transmembrane region" description="Helical" evidence="8">
    <location>
        <begin position="357"/>
        <end position="378"/>
    </location>
</feature>
<feature type="transmembrane region" description="Helical" evidence="8">
    <location>
        <begin position="167"/>
        <end position="186"/>
    </location>
</feature>
<gene>
    <name evidence="9" type="ordered locus">Snas_1511</name>
</gene>
<feature type="transmembrane region" description="Helical" evidence="8">
    <location>
        <begin position="81"/>
        <end position="105"/>
    </location>
</feature>
<dbReference type="GO" id="GO:0030001">
    <property type="term" value="P:metal ion transport"/>
    <property type="evidence" value="ECO:0007669"/>
    <property type="project" value="UniProtKB-ARBA"/>
</dbReference>
<evidence type="ECO:0000256" key="6">
    <source>
        <dbReference type="ARBA" id="ARBA00023065"/>
    </source>
</evidence>